<name>A0A6S7FSR7_PARCT</name>
<dbReference type="GO" id="GO:0014069">
    <property type="term" value="C:postsynaptic density"/>
    <property type="evidence" value="ECO:0007669"/>
    <property type="project" value="TreeGrafter"/>
</dbReference>
<dbReference type="GO" id="GO:0030027">
    <property type="term" value="C:lamellipodium"/>
    <property type="evidence" value="ECO:0007669"/>
    <property type="project" value="TreeGrafter"/>
</dbReference>
<dbReference type="Pfam" id="PF00241">
    <property type="entry name" value="Cofilin_ADF"/>
    <property type="match status" value="1"/>
</dbReference>
<dbReference type="GO" id="GO:0030427">
    <property type="term" value="C:site of polarized growth"/>
    <property type="evidence" value="ECO:0007669"/>
    <property type="project" value="TreeGrafter"/>
</dbReference>
<dbReference type="GO" id="GO:0005884">
    <property type="term" value="C:actin filament"/>
    <property type="evidence" value="ECO:0007669"/>
    <property type="project" value="TreeGrafter"/>
</dbReference>
<dbReference type="SUPFAM" id="SSF55753">
    <property type="entry name" value="Actin depolymerizing proteins"/>
    <property type="match status" value="1"/>
</dbReference>
<dbReference type="Proteomes" id="UP001152795">
    <property type="component" value="Unassembled WGS sequence"/>
</dbReference>
<evidence type="ECO:0000256" key="1">
    <source>
        <dbReference type="SAM" id="MobiDB-lite"/>
    </source>
</evidence>
<dbReference type="GO" id="GO:0030833">
    <property type="term" value="P:regulation of actin filament polymerization"/>
    <property type="evidence" value="ECO:0007669"/>
    <property type="project" value="TreeGrafter"/>
</dbReference>
<dbReference type="PANTHER" id="PTHR10829:SF25">
    <property type="entry name" value="DREBRIN-LIKE PROTEIN"/>
    <property type="match status" value="1"/>
</dbReference>
<dbReference type="PANTHER" id="PTHR10829">
    <property type="entry name" value="CORTACTIN AND DREBRIN"/>
    <property type="match status" value="1"/>
</dbReference>
<proteinExistence type="predicted"/>
<sequence>MPQELKPIPELDHTRMPEQHPASSQVNMAVDLKTNSASLSKAWQDIFDDKCETDWALFGYEKNSNTLKLVETGDEGLEELSDEWNSGKMLYAGLKVIDPNTNLPKYVFISWQGEGVPSSRKGVCANHVRDVEKFFKGHHVAILARCDEDVEEDVILDKVKKSSGANYSFHKEKARPVEAPTAV</sequence>
<dbReference type="PROSITE" id="PS51263">
    <property type="entry name" value="ADF_H"/>
    <property type="match status" value="1"/>
</dbReference>
<dbReference type="InterPro" id="IPR029006">
    <property type="entry name" value="ADF-H/Gelsolin-like_dom_sf"/>
</dbReference>
<dbReference type="OrthoDB" id="5971719at2759"/>
<accession>A0A6S7FSR7</accession>
<dbReference type="Gene3D" id="3.40.20.10">
    <property type="entry name" value="Severin"/>
    <property type="match status" value="1"/>
</dbReference>
<organism evidence="2 3">
    <name type="scientific">Paramuricea clavata</name>
    <name type="common">Red gorgonian</name>
    <name type="synonym">Violescent sea-whip</name>
    <dbReference type="NCBI Taxonomy" id="317549"/>
    <lineage>
        <taxon>Eukaryota</taxon>
        <taxon>Metazoa</taxon>
        <taxon>Cnidaria</taxon>
        <taxon>Anthozoa</taxon>
        <taxon>Octocorallia</taxon>
        <taxon>Malacalcyonacea</taxon>
        <taxon>Plexauridae</taxon>
        <taxon>Paramuricea</taxon>
    </lineage>
</organism>
<reference evidence="2" key="1">
    <citation type="submission" date="2020-04" db="EMBL/GenBank/DDBJ databases">
        <authorList>
            <person name="Alioto T."/>
            <person name="Alioto T."/>
            <person name="Gomez Garrido J."/>
        </authorList>
    </citation>
    <scope>NUCLEOTIDE SEQUENCE</scope>
    <source>
        <strain evidence="2">A484AB</strain>
    </source>
</reference>
<evidence type="ECO:0000313" key="3">
    <source>
        <dbReference type="Proteomes" id="UP001152795"/>
    </source>
</evidence>
<dbReference type="CDD" id="cd11281">
    <property type="entry name" value="ADF_drebrin_like"/>
    <property type="match status" value="1"/>
</dbReference>
<protein>
    <submittedName>
        <fullName evidence="2">Drebrin B</fullName>
    </submittedName>
</protein>
<comment type="caution">
    <text evidence="2">The sequence shown here is derived from an EMBL/GenBank/DDBJ whole genome shotgun (WGS) entry which is preliminary data.</text>
</comment>
<dbReference type="GO" id="GO:0045773">
    <property type="term" value="P:positive regulation of axon extension"/>
    <property type="evidence" value="ECO:0007669"/>
    <property type="project" value="TreeGrafter"/>
</dbReference>
<gene>
    <name evidence="2" type="ORF">PACLA_8A001814</name>
</gene>
<keyword evidence="3" id="KW-1185">Reference proteome</keyword>
<evidence type="ECO:0000313" key="2">
    <source>
        <dbReference type="EMBL" id="CAB3980857.1"/>
    </source>
</evidence>
<dbReference type="InterPro" id="IPR002108">
    <property type="entry name" value="ADF-H"/>
</dbReference>
<feature type="region of interest" description="Disordered" evidence="1">
    <location>
        <begin position="1"/>
        <end position="24"/>
    </location>
</feature>
<feature type="compositionally biased region" description="Basic and acidic residues" evidence="1">
    <location>
        <begin position="7"/>
        <end position="18"/>
    </location>
</feature>
<dbReference type="GO" id="GO:0045211">
    <property type="term" value="C:postsynaptic membrane"/>
    <property type="evidence" value="ECO:0007669"/>
    <property type="project" value="TreeGrafter"/>
</dbReference>
<dbReference type="EMBL" id="CACRXK020000330">
    <property type="protein sequence ID" value="CAB3980857.1"/>
    <property type="molecule type" value="Genomic_DNA"/>
</dbReference>
<dbReference type="GO" id="GO:0030864">
    <property type="term" value="C:cortical actin cytoskeleton"/>
    <property type="evidence" value="ECO:0007669"/>
    <property type="project" value="TreeGrafter"/>
</dbReference>
<dbReference type="GO" id="GO:0098974">
    <property type="term" value="P:postsynaptic actin cytoskeleton organization"/>
    <property type="evidence" value="ECO:0007669"/>
    <property type="project" value="TreeGrafter"/>
</dbReference>
<feature type="non-terminal residue" evidence="2">
    <location>
        <position position="183"/>
    </location>
</feature>
<dbReference type="AlphaFoldDB" id="A0A6S7FSR7"/>
<dbReference type="GO" id="GO:0048812">
    <property type="term" value="P:neuron projection morphogenesis"/>
    <property type="evidence" value="ECO:0007669"/>
    <property type="project" value="TreeGrafter"/>
</dbReference>
<dbReference type="SMART" id="SM00102">
    <property type="entry name" value="ADF"/>
    <property type="match status" value="1"/>
</dbReference>
<dbReference type="GO" id="GO:0030425">
    <property type="term" value="C:dendrite"/>
    <property type="evidence" value="ECO:0007669"/>
    <property type="project" value="TreeGrafter"/>
</dbReference>
<dbReference type="GO" id="GO:0051015">
    <property type="term" value="F:actin filament binding"/>
    <property type="evidence" value="ECO:0007669"/>
    <property type="project" value="TreeGrafter"/>
</dbReference>